<evidence type="ECO:0000256" key="1">
    <source>
        <dbReference type="SAM" id="MobiDB-lite"/>
    </source>
</evidence>
<evidence type="ECO:0000313" key="2">
    <source>
        <dbReference type="Proteomes" id="UP000189705"/>
    </source>
</evidence>
<feature type="compositionally biased region" description="Polar residues" evidence="1">
    <location>
        <begin position="24"/>
        <end position="48"/>
    </location>
</feature>
<evidence type="ECO:0000313" key="3">
    <source>
        <dbReference type="RefSeq" id="XP_025067952.1"/>
    </source>
</evidence>
<protein>
    <submittedName>
        <fullName evidence="3 4">Collagen alpha-1(I) chain-like</fullName>
    </submittedName>
</protein>
<proteinExistence type="predicted"/>
<gene>
    <name evidence="3 4" type="primary">LOC112551385</name>
</gene>
<reference evidence="3 4" key="1">
    <citation type="submission" date="2025-04" db="UniProtKB">
        <authorList>
            <consortium name="RefSeq"/>
        </authorList>
    </citation>
    <scope>IDENTIFICATION</scope>
</reference>
<name>A0A3Q0H8P6_ALLSI</name>
<sequence length="348" mass="35564">MPAGACGVGEREAAQRLVRAPRNRTAQSPLQAQLHRSLTPDLLQSETEGVQGWTGPRGTCSEQGQGLQGVPPAPEPGQAGLAPGAGSDASSGCAGQSPPFTPSLPAVARCWVADTPDPTCGSSRARDRAALCSLPPSAGSALCPGGRDAGRAPGQGSHTGSSVLPWGRAQAPALEGMRASRPKIHPVTQLLPGLACLGAAPSPEHRGGAAARLLTHLPGDPHPAGTACPPAPPSRRLLVQRDRRAGRLWELSTQLAPCKQLCLKNIPCVFTLQSSPFSTRQGYFGAGAKQLASRGLCKPCLGPVSLCALCAGFEELLALPSTPCPQPVGLSTVLAQAQLRFAGASCLL</sequence>
<feature type="compositionally biased region" description="Low complexity" evidence="1">
    <location>
        <begin position="79"/>
        <end position="97"/>
    </location>
</feature>
<dbReference type="GeneID" id="112551385"/>
<dbReference type="KEGG" id="asn:112551385"/>
<dbReference type="RefSeq" id="XP_025067953.1">
    <property type="nucleotide sequence ID" value="XM_025212168.1"/>
</dbReference>
<keyword evidence="2" id="KW-1185">Reference proteome</keyword>
<accession>A0A3Q0H8P6</accession>
<feature type="region of interest" description="Disordered" evidence="1">
    <location>
        <begin position="1"/>
        <end position="98"/>
    </location>
</feature>
<feature type="region of interest" description="Disordered" evidence="1">
    <location>
        <begin position="143"/>
        <end position="165"/>
    </location>
</feature>
<dbReference type="RefSeq" id="XP_025067952.1">
    <property type="nucleotide sequence ID" value="XM_025212167.1"/>
</dbReference>
<dbReference type="Proteomes" id="UP000189705">
    <property type="component" value="Unplaced"/>
</dbReference>
<organism evidence="2 3">
    <name type="scientific">Alligator sinensis</name>
    <name type="common">Chinese alligator</name>
    <dbReference type="NCBI Taxonomy" id="38654"/>
    <lineage>
        <taxon>Eukaryota</taxon>
        <taxon>Metazoa</taxon>
        <taxon>Chordata</taxon>
        <taxon>Craniata</taxon>
        <taxon>Vertebrata</taxon>
        <taxon>Euteleostomi</taxon>
        <taxon>Archelosauria</taxon>
        <taxon>Archosauria</taxon>
        <taxon>Crocodylia</taxon>
        <taxon>Alligatoridae</taxon>
        <taxon>Alligatorinae</taxon>
        <taxon>Alligator</taxon>
    </lineage>
</organism>
<evidence type="ECO:0000313" key="4">
    <source>
        <dbReference type="RefSeq" id="XP_025067953.1"/>
    </source>
</evidence>
<dbReference type="AlphaFoldDB" id="A0A3Q0H8P6"/>